<reference evidence="2 3" key="1">
    <citation type="submission" date="2020-08" db="EMBL/GenBank/DDBJ databases">
        <title>Genome Sequencing of Nocardia wallacei strain FMUON74 and assembly.</title>
        <authorList>
            <person name="Toyokawa M."/>
            <person name="Uesaka K."/>
        </authorList>
    </citation>
    <scope>NUCLEOTIDE SEQUENCE [LARGE SCALE GENOMIC DNA]</scope>
    <source>
        <strain evidence="2 3">FMUON74</strain>
    </source>
</reference>
<accession>A0A7G1KFZ3</accession>
<dbReference type="GeneID" id="80346370"/>
<feature type="compositionally biased region" description="Basic residues" evidence="1">
    <location>
        <begin position="221"/>
        <end position="232"/>
    </location>
</feature>
<dbReference type="AlphaFoldDB" id="A0A7G1KFZ3"/>
<dbReference type="Proteomes" id="UP000516173">
    <property type="component" value="Chromosome"/>
</dbReference>
<organism evidence="2 3">
    <name type="scientific">Nocardia wallacei</name>
    <dbReference type="NCBI Taxonomy" id="480035"/>
    <lineage>
        <taxon>Bacteria</taxon>
        <taxon>Bacillati</taxon>
        <taxon>Actinomycetota</taxon>
        <taxon>Actinomycetes</taxon>
        <taxon>Mycobacteriales</taxon>
        <taxon>Nocardiaceae</taxon>
        <taxon>Nocardia</taxon>
    </lineage>
</organism>
<evidence type="ECO:0000313" key="3">
    <source>
        <dbReference type="Proteomes" id="UP000516173"/>
    </source>
</evidence>
<gene>
    <name evidence="2" type="ORF">NWFMUON74_17970</name>
</gene>
<evidence type="ECO:0000313" key="2">
    <source>
        <dbReference type="EMBL" id="BCK54025.1"/>
    </source>
</evidence>
<dbReference type="EMBL" id="AP023396">
    <property type="protein sequence ID" value="BCK54025.1"/>
    <property type="molecule type" value="Genomic_DNA"/>
</dbReference>
<protein>
    <submittedName>
        <fullName evidence="2">Uncharacterized protein</fullName>
    </submittedName>
</protein>
<dbReference type="RefSeq" id="WP_187687348.1">
    <property type="nucleotide sequence ID" value="NZ_AP023396.1"/>
</dbReference>
<feature type="compositionally biased region" description="Basic and acidic residues" evidence="1">
    <location>
        <begin position="1"/>
        <end position="16"/>
    </location>
</feature>
<keyword evidence="3" id="KW-1185">Reference proteome</keyword>
<feature type="region of interest" description="Disordered" evidence="1">
    <location>
        <begin position="1"/>
        <end position="28"/>
    </location>
</feature>
<evidence type="ECO:0000256" key="1">
    <source>
        <dbReference type="SAM" id="MobiDB-lite"/>
    </source>
</evidence>
<name>A0A7G1KFZ3_9NOCA</name>
<sequence length="232" mass="25516">MTEMLNRFDDPTKDDSAPADLAGLRGDYPDLGAAPPPGLLLDVVEPDNALLRDVLAGPRQYGRYRADLTAKYLAVWDVVRDPETGIRRFVVTVQGIRVQGGVYDHEGRDVGFFTHDIKRDEDGRIIVEDENYLTLGEDQTDPETRLGADFDDYYRRSGDVAEVRVYTSGAQAAATAAAGYAWNLDAISGIVASLDAAAEQLYRTLLGPTGNGSRPYWNGSKAHRPTGLRWPR</sequence>
<dbReference type="KEGG" id="nwl:NWFMUON74_17970"/>
<feature type="region of interest" description="Disordered" evidence="1">
    <location>
        <begin position="213"/>
        <end position="232"/>
    </location>
</feature>
<proteinExistence type="predicted"/>